<reference evidence="2 3" key="1">
    <citation type="submission" date="2024-04" db="EMBL/GenBank/DDBJ databases">
        <title>Tritrichomonas musculus Genome.</title>
        <authorList>
            <person name="Alves-Ferreira E."/>
            <person name="Grigg M."/>
            <person name="Lorenzi H."/>
            <person name="Galac M."/>
        </authorList>
    </citation>
    <scope>NUCLEOTIDE SEQUENCE [LARGE SCALE GENOMIC DNA]</scope>
    <source>
        <strain evidence="2 3">EAF2021</strain>
    </source>
</reference>
<sequence length="227" mass="26130">MLLFLISLIFIRTKVSDALKCITGAWAVENSCEYIQNHFTPKNFQIKIEKRSFLFRDFIVDINPGRWMHPNAYFIKPIKGQINKYSVKNNRQHQVGEVTLAFGPHCEVRIGHMTTDTNFSVFGHVSSGEGFISFSTRKDSCQLKTEKIIQYSNWRFGLTIFTGIAAMYIGFQTFFGWSLDIISKPQSIPIDNPGEEYILAPNITAKKKMTEREEGKIKDEYKSEDGY</sequence>
<gene>
    <name evidence="2" type="ORF">M9Y10_000876</name>
</gene>
<dbReference type="EMBL" id="JAPFFF010000001">
    <property type="protein sequence ID" value="KAK8898584.1"/>
    <property type="molecule type" value="Genomic_DNA"/>
</dbReference>
<keyword evidence="1" id="KW-0732">Signal</keyword>
<protein>
    <submittedName>
        <fullName evidence="2">Uncharacterized protein</fullName>
    </submittedName>
</protein>
<proteinExistence type="predicted"/>
<organism evidence="2 3">
    <name type="scientific">Tritrichomonas musculus</name>
    <dbReference type="NCBI Taxonomy" id="1915356"/>
    <lineage>
        <taxon>Eukaryota</taxon>
        <taxon>Metamonada</taxon>
        <taxon>Parabasalia</taxon>
        <taxon>Tritrichomonadida</taxon>
        <taxon>Tritrichomonadidae</taxon>
        <taxon>Tritrichomonas</taxon>
    </lineage>
</organism>
<accession>A0ABR2L5E3</accession>
<dbReference type="Proteomes" id="UP001470230">
    <property type="component" value="Unassembled WGS sequence"/>
</dbReference>
<keyword evidence="3" id="KW-1185">Reference proteome</keyword>
<feature type="chain" id="PRO_5045162480" evidence="1">
    <location>
        <begin position="19"/>
        <end position="227"/>
    </location>
</feature>
<evidence type="ECO:0000256" key="1">
    <source>
        <dbReference type="SAM" id="SignalP"/>
    </source>
</evidence>
<name>A0ABR2L5E3_9EUKA</name>
<comment type="caution">
    <text evidence="2">The sequence shown here is derived from an EMBL/GenBank/DDBJ whole genome shotgun (WGS) entry which is preliminary data.</text>
</comment>
<feature type="signal peptide" evidence="1">
    <location>
        <begin position="1"/>
        <end position="18"/>
    </location>
</feature>
<evidence type="ECO:0000313" key="2">
    <source>
        <dbReference type="EMBL" id="KAK8898584.1"/>
    </source>
</evidence>
<evidence type="ECO:0000313" key="3">
    <source>
        <dbReference type="Proteomes" id="UP001470230"/>
    </source>
</evidence>